<keyword evidence="14" id="KW-1185">Reference proteome</keyword>
<dbReference type="InterPro" id="IPR004276">
    <property type="entry name" value="GlycoTrans_28_N"/>
</dbReference>
<evidence type="ECO:0000259" key="12">
    <source>
        <dbReference type="Pfam" id="PF04101"/>
    </source>
</evidence>
<dbReference type="UniPathway" id="UPA00219"/>
<keyword evidence="9 10" id="KW-0961">Cell wall biogenesis/degradation</keyword>
<keyword evidence="1 10" id="KW-1003">Cell membrane</keyword>
<feature type="binding site" evidence="10">
    <location>
        <position position="159"/>
    </location>
    <ligand>
        <name>UDP-N-acetyl-alpha-D-glucosamine</name>
        <dbReference type="ChEBI" id="CHEBI:57705"/>
    </ligand>
</feature>
<comment type="catalytic activity">
    <reaction evidence="10">
        <text>di-trans,octa-cis-undecaprenyl diphospho-N-acetyl-alpha-D-muramoyl-L-alanyl-D-glutamyl-meso-2,6-diaminopimeloyl-D-alanyl-D-alanine + UDP-N-acetyl-alpha-D-glucosamine = di-trans,octa-cis-undecaprenyl diphospho-[N-acetyl-alpha-D-glucosaminyl-(1-&gt;4)]-N-acetyl-alpha-D-muramoyl-L-alanyl-D-glutamyl-meso-2,6-diaminopimeloyl-D-alanyl-D-alanine + UDP + H(+)</text>
        <dbReference type="Rhea" id="RHEA:31227"/>
        <dbReference type="ChEBI" id="CHEBI:15378"/>
        <dbReference type="ChEBI" id="CHEBI:57705"/>
        <dbReference type="ChEBI" id="CHEBI:58223"/>
        <dbReference type="ChEBI" id="CHEBI:61387"/>
        <dbReference type="ChEBI" id="CHEBI:61388"/>
        <dbReference type="EC" id="2.4.1.227"/>
    </reaction>
</comment>
<comment type="similarity">
    <text evidence="10">Belongs to the glycosyltransferase 28 family. MurG subfamily.</text>
</comment>
<accession>A0A3D8IPS5</accession>
<evidence type="ECO:0000256" key="2">
    <source>
        <dbReference type="ARBA" id="ARBA00022618"/>
    </source>
</evidence>
<feature type="binding site" evidence="10">
    <location>
        <position position="181"/>
    </location>
    <ligand>
        <name>UDP-N-acetyl-alpha-D-glucosamine</name>
        <dbReference type="ChEBI" id="CHEBI:57705"/>
    </ligand>
</feature>
<dbReference type="Pfam" id="PF04101">
    <property type="entry name" value="Glyco_tran_28_C"/>
    <property type="match status" value="1"/>
</dbReference>
<dbReference type="EMBL" id="NXLT01000004">
    <property type="protein sequence ID" value="RDU66925.1"/>
    <property type="molecule type" value="Genomic_DNA"/>
</dbReference>
<dbReference type="GO" id="GO:0050511">
    <property type="term" value="F:undecaprenyldiphospho-muramoylpentapeptide beta-N-acetylglucosaminyltransferase activity"/>
    <property type="evidence" value="ECO:0007669"/>
    <property type="project" value="UniProtKB-UniRule"/>
</dbReference>
<dbReference type="OrthoDB" id="9808936at2"/>
<dbReference type="CDD" id="cd03785">
    <property type="entry name" value="GT28_MurG"/>
    <property type="match status" value="1"/>
</dbReference>
<feature type="binding site" evidence="10">
    <location>
        <begin position="9"/>
        <end position="11"/>
    </location>
    <ligand>
        <name>UDP-N-acetyl-alpha-D-glucosamine</name>
        <dbReference type="ChEBI" id="CHEBI:57705"/>
    </ligand>
</feature>
<evidence type="ECO:0000313" key="14">
    <source>
        <dbReference type="Proteomes" id="UP000256514"/>
    </source>
</evidence>
<dbReference type="PANTHER" id="PTHR21015">
    <property type="entry name" value="UDP-N-ACETYLGLUCOSAMINE--N-ACETYLMURAMYL-(PENTAPEPTIDE) PYROPHOSPHORYL-UNDECAPRENOL N-ACETYLGLUCOSAMINE TRANSFERASE 1"/>
    <property type="match status" value="1"/>
</dbReference>
<evidence type="ECO:0000256" key="1">
    <source>
        <dbReference type="ARBA" id="ARBA00022475"/>
    </source>
</evidence>
<comment type="function">
    <text evidence="10">Cell wall formation. Catalyzes the transfer of a GlcNAc subunit on undecaprenyl-pyrophosphoryl-MurNAc-pentapeptide (lipid intermediate I) to form undecaprenyl-pyrophosphoryl-MurNAc-(pentapeptide)GlcNAc (lipid intermediate II).</text>
</comment>
<evidence type="ECO:0000256" key="8">
    <source>
        <dbReference type="ARBA" id="ARBA00023306"/>
    </source>
</evidence>
<evidence type="ECO:0000259" key="11">
    <source>
        <dbReference type="Pfam" id="PF03033"/>
    </source>
</evidence>
<evidence type="ECO:0000313" key="13">
    <source>
        <dbReference type="EMBL" id="RDU66925.1"/>
    </source>
</evidence>
<keyword evidence="3 10" id="KW-0328">Glycosyltransferase</keyword>
<dbReference type="NCBIfam" id="TIGR01133">
    <property type="entry name" value="murG"/>
    <property type="match status" value="1"/>
</dbReference>
<dbReference type="AlphaFoldDB" id="A0A3D8IPS5"/>
<dbReference type="RefSeq" id="WP_115571239.1">
    <property type="nucleotide sequence ID" value="NZ_NXLT01000004.1"/>
</dbReference>
<comment type="caution">
    <text evidence="10">Lacks conserved residue(s) required for the propagation of feature annotation.</text>
</comment>
<dbReference type="Pfam" id="PF03033">
    <property type="entry name" value="Glyco_transf_28"/>
    <property type="match status" value="1"/>
</dbReference>
<protein>
    <recommendedName>
        <fullName evidence="10">UDP-N-acetylglucosamine--N-acetylmuramyl-(pentapeptide) pyrophosphoryl-undecaprenol N-acetylglucosamine transferase</fullName>
        <ecNumber evidence="10">2.4.1.227</ecNumber>
    </recommendedName>
    <alternativeName>
        <fullName evidence="10">Undecaprenyl-PP-MurNAc-pentapeptide-UDPGlcNAc GlcNAc transferase</fullName>
    </alternativeName>
</protein>
<evidence type="ECO:0000256" key="6">
    <source>
        <dbReference type="ARBA" id="ARBA00022984"/>
    </source>
</evidence>
<dbReference type="GO" id="GO:0071555">
    <property type="term" value="P:cell wall organization"/>
    <property type="evidence" value="ECO:0007669"/>
    <property type="project" value="UniProtKB-KW"/>
</dbReference>
<organism evidence="13 14">
    <name type="scientific">Helicobacter equorum</name>
    <dbReference type="NCBI Taxonomy" id="361872"/>
    <lineage>
        <taxon>Bacteria</taxon>
        <taxon>Pseudomonadati</taxon>
        <taxon>Campylobacterota</taxon>
        <taxon>Epsilonproteobacteria</taxon>
        <taxon>Campylobacterales</taxon>
        <taxon>Helicobacteraceae</taxon>
        <taxon>Helicobacter</taxon>
    </lineage>
</organism>
<keyword evidence="7 10" id="KW-0472">Membrane</keyword>
<name>A0A3D8IPS5_9HELI</name>
<dbReference type="InterPro" id="IPR006009">
    <property type="entry name" value="GlcNAc_MurG"/>
</dbReference>
<comment type="pathway">
    <text evidence="10">Cell wall biogenesis; peptidoglycan biosynthesis.</text>
</comment>
<evidence type="ECO:0000256" key="7">
    <source>
        <dbReference type="ARBA" id="ARBA00023136"/>
    </source>
</evidence>
<evidence type="ECO:0000256" key="3">
    <source>
        <dbReference type="ARBA" id="ARBA00022676"/>
    </source>
</evidence>
<gene>
    <name evidence="10 13" type="primary">murG</name>
    <name evidence="13" type="ORF">CQA54_06100</name>
</gene>
<reference evidence="13 14" key="1">
    <citation type="submission" date="2018-04" db="EMBL/GenBank/DDBJ databases">
        <title>Novel Campyloabacter and Helicobacter Species and Strains.</title>
        <authorList>
            <person name="Mannion A.J."/>
            <person name="Shen Z."/>
            <person name="Fox J.G."/>
        </authorList>
    </citation>
    <scope>NUCLEOTIDE SEQUENCE [LARGE SCALE GENOMIC DNA]</scope>
    <source>
        <strain evidence="13 14">MIT 12-6600</strain>
    </source>
</reference>
<comment type="subcellular location">
    <subcellularLocation>
        <location evidence="10">Cell membrane</location>
        <topology evidence="10">Peripheral membrane protein</topology>
        <orientation evidence="10">Cytoplasmic side</orientation>
    </subcellularLocation>
</comment>
<feature type="domain" description="Glycosyl transferase family 28 C-terminal" evidence="12">
    <location>
        <begin position="174"/>
        <end position="320"/>
    </location>
</feature>
<dbReference type="GO" id="GO:0009252">
    <property type="term" value="P:peptidoglycan biosynthetic process"/>
    <property type="evidence" value="ECO:0007669"/>
    <property type="project" value="UniProtKB-UniRule"/>
</dbReference>
<feature type="binding site" evidence="10">
    <location>
        <position position="123"/>
    </location>
    <ligand>
        <name>UDP-N-acetyl-alpha-D-glucosamine</name>
        <dbReference type="ChEBI" id="CHEBI:57705"/>
    </ligand>
</feature>
<proteinExistence type="inferred from homology"/>
<keyword evidence="2 10" id="KW-0132">Cell division</keyword>
<dbReference type="Gene3D" id="3.40.50.2000">
    <property type="entry name" value="Glycogen Phosphorylase B"/>
    <property type="match status" value="2"/>
</dbReference>
<feature type="domain" description="Glycosyltransferase family 28 N-terminal" evidence="11">
    <location>
        <begin position="2"/>
        <end position="141"/>
    </location>
</feature>
<keyword evidence="8 10" id="KW-0131">Cell cycle</keyword>
<dbReference type="SUPFAM" id="SSF53756">
    <property type="entry name" value="UDP-Glycosyltransferase/glycogen phosphorylase"/>
    <property type="match status" value="1"/>
</dbReference>
<evidence type="ECO:0000256" key="9">
    <source>
        <dbReference type="ARBA" id="ARBA00023316"/>
    </source>
</evidence>
<comment type="caution">
    <text evidence="13">The sequence shown here is derived from an EMBL/GenBank/DDBJ whole genome shotgun (WGS) entry which is preliminary data.</text>
</comment>
<sequence>MFAITGGGTGGHLAIAKALAQELQKRQIPCIYIGSHAGQDKMWFAQSDLFNAVYFLDSTGVVNKKGLAKLAALHKIYNATKMCKKLFARHNTQAVISVGGFSAAGASLATLGSKVKLFIHEQNAISGSLNKLLSPFATQIFGSFAFANTRFYRCDYPVRQEFFAHARTRTEIKTILFLGGSQGAKAINNIALDLAPTLLARGYHIIHQCGEKDKDRVSQAYAQQGILQDIELFAFSPKLIDFVEKSDVCISRAGAGSVWESCANGLPCFFIPYPFAAKDHQYHNALEFATANLAQVCRESTLHPQQILAFLDSLTPRIAQVSQALQDKISPNGAHTIISQILALLQNATTTNLGAIK</sequence>
<dbReference type="GO" id="GO:0005975">
    <property type="term" value="P:carbohydrate metabolic process"/>
    <property type="evidence" value="ECO:0007669"/>
    <property type="project" value="InterPro"/>
</dbReference>
<feature type="binding site" evidence="10">
    <location>
        <position position="281"/>
    </location>
    <ligand>
        <name>UDP-N-acetyl-alpha-D-glucosamine</name>
        <dbReference type="ChEBI" id="CHEBI:57705"/>
    </ligand>
</feature>
<dbReference type="EC" id="2.4.1.227" evidence="10"/>
<evidence type="ECO:0000256" key="10">
    <source>
        <dbReference type="HAMAP-Rule" id="MF_00033"/>
    </source>
</evidence>
<dbReference type="GO" id="GO:0051991">
    <property type="term" value="F:UDP-N-acetyl-D-glucosamine:N-acetylmuramoyl-L-alanyl-D-glutamyl-meso-2,6-diaminopimelyl-D-alanyl-D-alanine-diphosphoundecaprenol 4-beta-N-acetylglucosaminlytransferase activity"/>
    <property type="evidence" value="ECO:0007669"/>
    <property type="project" value="RHEA"/>
</dbReference>
<dbReference type="GO" id="GO:0005886">
    <property type="term" value="C:plasma membrane"/>
    <property type="evidence" value="ECO:0007669"/>
    <property type="project" value="UniProtKB-SubCell"/>
</dbReference>
<dbReference type="HAMAP" id="MF_00033">
    <property type="entry name" value="MurG"/>
    <property type="match status" value="1"/>
</dbReference>
<dbReference type="GO" id="GO:0051301">
    <property type="term" value="P:cell division"/>
    <property type="evidence" value="ECO:0007669"/>
    <property type="project" value="UniProtKB-KW"/>
</dbReference>
<dbReference type="PANTHER" id="PTHR21015:SF22">
    <property type="entry name" value="GLYCOSYLTRANSFERASE"/>
    <property type="match status" value="1"/>
</dbReference>
<dbReference type="Proteomes" id="UP000256514">
    <property type="component" value="Unassembled WGS sequence"/>
</dbReference>
<keyword evidence="6 10" id="KW-0573">Peptidoglycan synthesis</keyword>
<keyword evidence="4 10" id="KW-0808">Transferase</keyword>
<evidence type="ECO:0000256" key="5">
    <source>
        <dbReference type="ARBA" id="ARBA00022960"/>
    </source>
</evidence>
<keyword evidence="5 10" id="KW-0133">Cell shape</keyword>
<dbReference type="GO" id="GO:0008360">
    <property type="term" value="P:regulation of cell shape"/>
    <property type="evidence" value="ECO:0007669"/>
    <property type="project" value="UniProtKB-KW"/>
</dbReference>
<evidence type="ECO:0000256" key="4">
    <source>
        <dbReference type="ARBA" id="ARBA00022679"/>
    </source>
</evidence>
<dbReference type="InterPro" id="IPR007235">
    <property type="entry name" value="Glyco_trans_28_C"/>
</dbReference>